<keyword evidence="3" id="KW-1185">Reference proteome</keyword>
<evidence type="ECO:0000256" key="1">
    <source>
        <dbReference type="SAM" id="Phobius"/>
    </source>
</evidence>
<keyword evidence="1" id="KW-0812">Transmembrane</keyword>
<proteinExistence type="predicted"/>
<feature type="transmembrane region" description="Helical" evidence="1">
    <location>
        <begin position="32"/>
        <end position="51"/>
    </location>
</feature>
<protein>
    <submittedName>
        <fullName evidence="2">Uncharacterized protein</fullName>
    </submittedName>
</protein>
<accession>A0A2I0B6N9</accession>
<reference evidence="2 3" key="1">
    <citation type="journal article" date="2017" name="Nature">
        <title>The Apostasia genome and the evolution of orchids.</title>
        <authorList>
            <person name="Zhang G.Q."/>
            <person name="Liu K.W."/>
            <person name="Li Z."/>
            <person name="Lohaus R."/>
            <person name="Hsiao Y.Y."/>
            <person name="Niu S.C."/>
            <person name="Wang J.Y."/>
            <person name="Lin Y.C."/>
            <person name="Xu Q."/>
            <person name="Chen L.J."/>
            <person name="Yoshida K."/>
            <person name="Fujiwara S."/>
            <person name="Wang Z.W."/>
            <person name="Zhang Y.Q."/>
            <person name="Mitsuda N."/>
            <person name="Wang M."/>
            <person name="Liu G.H."/>
            <person name="Pecoraro L."/>
            <person name="Huang H.X."/>
            <person name="Xiao X.J."/>
            <person name="Lin M."/>
            <person name="Wu X.Y."/>
            <person name="Wu W.L."/>
            <person name="Chen Y.Y."/>
            <person name="Chang S.B."/>
            <person name="Sakamoto S."/>
            <person name="Ohme-Takagi M."/>
            <person name="Yagi M."/>
            <person name="Zeng S.J."/>
            <person name="Shen C.Y."/>
            <person name="Yeh C.M."/>
            <person name="Luo Y.B."/>
            <person name="Tsai W.C."/>
            <person name="Van de Peer Y."/>
            <person name="Liu Z.J."/>
        </authorList>
    </citation>
    <scope>NUCLEOTIDE SEQUENCE [LARGE SCALE GENOMIC DNA]</scope>
    <source>
        <strain evidence="3">cv. Shenzhen</strain>
        <tissue evidence="2">Stem</tissue>
    </source>
</reference>
<organism evidence="2 3">
    <name type="scientific">Apostasia shenzhenica</name>
    <dbReference type="NCBI Taxonomy" id="1088818"/>
    <lineage>
        <taxon>Eukaryota</taxon>
        <taxon>Viridiplantae</taxon>
        <taxon>Streptophyta</taxon>
        <taxon>Embryophyta</taxon>
        <taxon>Tracheophyta</taxon>
        <taxon>Spermatophyta</taxon>
        <taxon>Magnoliopsida</taxon>
        <taxon>Liliopsida</taxon>
        <taxon>Asparagales</taxon>
        <taxon>Orchidaceae</taxon>
        <taxon>Apostasioideae</taxon>
        <taxon>Apostasia</taxon>
    </lineage>
</organism>
<dbReference type="Proteomes" id="UP000236161">
    <property type="component" value="Unassembled WGS sequence"/>
</dbReference>
<keyword evidence="1" id="KW-0472">Membrane</keyword>
<sequence length="61" mass="6352">MEVGEDGVAIITMSNPPVNAVAPTGNDSLTSILLLLLLLLLLLSVLVSVFGRGISSNRFQA</sequence>
<name>A0A2I0B6N9_9ASPA</name>
<evidence type="ECO:0000313" key="3">
    <source>
        <dbReference type="Proteomes" id="UP000236161"/>
    </source>
</evidence>
<keyword evidence="1" id="KW-1133">Transmembrane helix</keyword>
<gene>
    <name evidence="2" type="ORF">AXF42_Ash005362</name>
</gene>
<dbReference type="EMBL" id="KZ451908">
    <property type="protein sequence ID" value="PKA63467.1"/>
    <property type="molecule type" value="Genomic_DNA"/>
</dbReference>
<evidence type="ECO:0000313" key="2">
    <source>
        <dbReference type="EMBL" id="PKA63467.1"/>
    </source>
</evidence>
<dbReference type="AlphaFoldDB" id="A0A2I0B6N9"/>